<evidence type="ECO:0000259" key="6">
    <source>
        <dbReference type="PROSITE" id="PS51192"/>
    </source>
</evidence>
<evidence type="ECO:0000256" key="1">
    <source>
        <dbReference type="ARBA" id="ARBA00022741"/>
    </source>
</evidence>
<dbReference type="Gene3D" id="3.40.50.300">
    <property type="entry name" value="P-loop containing nucleotide triphosphate hydrolases"/>
    <property type="match status" value="4"/>
</dbReference>
<accession>A0A8H7HX21</accession>
<dbReference type="GO" id="GO:0005634">
    <property type="term" value="C:nucleus"/>
    <property type="evidence" value="ECO:0007669"/>
    <property type="project" value="TreeGrafter"/>
</dbReference>
<dbReference type="Proteomes" id="UP000602905">
    <property type="component" value="Unassembled WGS sequence"/>
</dbReference>
<dbReference type="PROSITE" id="PS51194">
    <property type="entry name" value="HELICASE_CTER"/>
    <property type="match status" value="1"/>
</dbReference>
<dbReference type="GO" id="GO:0005524">
    <property type="term" value="F:ATP binding"/>
    <property type="evidence" value="ECO:0007669"/>
    <property type="project" value="UniProtKB-KW"/>
</dbReference>
<dbReference type="PANTHER" id="PTHR47961">
    <property type="entry name" value="DNA POLYMERASE THETA, PUTATIVE (AFU_ORTHOLOGUE AFUA_1G05260)-RELATED"/>
    <property type="match status" value="1"/>
</dbReference>
<evidence type="ECO:0008006" key="10">
    <source>
        <dbReference type="Google" id="ProtNLM"/>
    </source>
</evidence>
<feature type="domain" description="Helicase C-terminal" evidence="7">
    <location>
        <begin position="530"/>
        <end position="728"/>
    </location>
</feature>
<dbReference type="InterPro" id="IPR011545">
    <property type="entry name" value="DEAD/DEAH_box_helicase_dom"/>
</dbReference>
<dbReference type="InterPro" id="IPR036388">
    <property type="entry name" value="WH-like_DNA-bd_sf"/>
</dbReference>
<protein>
    <recommendedName>
        <fullName evidence="10">Activating signal cointegrator 1 complex subunit 3</fullName>
    </recommendedName>
</protein>
<dbReference type="InterPro" id="IPR014756">
    <property type="entry name" value="Ig_E-set"/>
</dbReference>
<dbReference type="InterPro" id="IPR057842">
    <property type="entry name" value="WH_MER3"/>
</dbReference>
<comment type="caution">
    <text evidence="8">The sequence shown here is derived from an EMBL/GenBank/DDBJ whole genome shotgun (WGS) entry which is preliminary data.</text>
</comment>
<evidence type="ECO:0000256" key="2">
    <source>
        <dbReference type="ARBA" id="ARBA00022801"/>
    </source>
</evidence>
<keyword evidence="4" id="KW-0067">ATP-binding</keyword>
<dbReference type="PANTHER" id="PTHR47961:SF13">
    <property type="entry name" value="ACTIVATING SIGNAL COINTEGRATOR 1 COMPLEX SUBUNIT 3"/>
    <property type="match status" value="1"/>
</dbReference>
<dbReference type="PROSITE" id="PS51192">
    <property type="entry name" value="HELICASE_ATP_BIND_1"/>
    <property type="match status" value="1"/>
</dbReference>
<dbReference type="SUPFAM" id="SSF81296">
    <property type="entry name" value="E set domains"/>
    <property type="match status" value="1"/>
</dbReference>
<dbReference type="FunFam" id="3.40.50.300:FF:000102">
    <property type="entry name" value="RNA helicase, activating signal cointegrator 1"/>
    <property type="match status" value="1"/>
</dbReference>
<dbReference type="GO" id="GO:0003676">
    <property type="term" value="F:nucleic acid binding"/>
    <property type="evidence" value="ECO:0007669"/>
    <property type="project" value="InterPro"/>
</dbReference>
<dbReference type="Pfam" id="PF02889">
    <property type="entry name" value="Sec63"/>
    <property type="match status" value="1"/>
</dbReference>
<evidence type="ECO:0000313" key="8">
    <source>
        <dbReference type="EMBL" id="KAF8709287.1"/>
    </source>
</evidence>
<dbReference type="Gene3D" id="2.60.40.150">
    <property type="entry name" value="C2 domain"/>
    <property type="match status" value="1"/>
</dbReference>
<feature type="domain" description="Helicase ATP-binding" evidence="6">
    <location>
        <begin position="303"/>
        <end position="494"/>
    </location>
</feature>
<dbReference type="GO" id="GO:0016787">
    <property type="term" value="F:hydrolase activity"/>
    <property type="evidence" value="ECO:0007669"/>
    <property type="project" value="UniProtKB-KW"/>
</dbReference>
<feature type="compositionally biased region" description="Low complexity" evidence="5">
    <location>
        <begin position="1133"/>
        <end position="1157"/>
    </location>
</feature>
<dbReference type="InterPro" id="IPR004179">
    <property type="entry name" value="Sec63-dom"/>
</dbReference>
<keyword evidence="1" id="KW-0547">Nucleotide-binding</keyword>
<feature type="region of interest" description="Disordered" evidence="5">
    <location>
        <begin position="1114"/>
        <end position="1157"/>
    </location>
</feature>
<keyword evidence="2" id="KW-0378">Hydrolase</keyword>
<dbReference type="FunFam" id="1.10.10.10:FF:000024">
    <property type="entry name" value="U5 small nuclear ribonucleoprotein helicase"/>
    <property type="match status" value="1"/>
</dbReference>
<name>A0A8H7HX21_9AGAM</name>
<sequence length="1706" mass="189122">LGLANSILDSKALDNAAKFWENSNQTPVNHIDSAAHQLEDVDTEENNDSVVYGFRVKAGRAFPRNATFESSEVLDILDKLKSHSHLQPLLNSMGEHLGSDRPEDEVSNYIMDLVGMNEMELVFQIMSHRREVGKALLSLGSDSLGNGVPRPGKAAGPNGGLGGYMHVCQWLVVIMSVSDEGRVGFTAEEAKRRIEENLRANEERPLFSGAAIGGDTPEYPHVYTSGSNIHGNILSMFGSKFLLPLGTQRHTNEQYQEVIIPPAKAVPPRINERRIPVGELDVLARGCFPGYQSLNRIQSIVYPTAYTTNENMLICGRSCEGKTDVAMLTILRVIDQHLSSKNNPQQLASLIRKKDFKVIYVAPMKALAAEIVRKLGKRLAWLDIKVRELTGDMQLTKAEIAETQIIVTTPEKWDVVTRKPTGEGELASKIKLLIIDEIHLLNDERGAVIETIIARTLRQVESTQSVIRVVGLSATLPNYVDVADFVGANRERGLFYFDSSFRPVPLEQHFLGIKGKSGSPMAKKNLDEVTFEKVSELVKEGHQVMVFVHARKETVKSALALKEAATADDSLESFSCIEHPQYQSFKREIGGSRNKEMKQLFEDGFGIHHAGMLRSDRNMMEKMFEARAIKVLCCTATLAWGVNLPAHAVIIKGTQVYDSARGAFVDLSVLDVLQIFGRAGRPGMESSGVGYICTNEDKLDHYLNVMTSQHPIESKLVSGIVDSLNAEIALGTVSTLQEAVSWLGYTYLFVRMRRNPFHYGISRDMIQDDPQLGGRRMELVTSAAKKLHSCGMIKFDERTDSLIITDLGLIAAKYYIRYASIEVYNEMFKPKMSESDLLVMLSKSTEFSQIQTRENEYPELEALLKNEEIVVCQLPEPKQEDTSNRRVGVSTTGEKTHGKGKGGDATNRKPSPIDTVEGKVNVLLQAFISKAQVQDFALVSDMAYVAQNGGRIIRALLEIAVSRKFASTAASLAQMSLAVEKRIWPFANPMEQFPELSRDLMHNLTTWADHLSPAELAEHNAEELGALIHMNYKHGGALLKVAKCFPHVELSARVRPLTTELLRIQVEATRKFDWNTRLHGQREPFWVWVQDEEGNHILQFSKVAFVASGNNNTKTTVKDKENVDGHISKDLPGSSKAESSSKAGGPSKANASGGVSWSAGSSKVLRTDFTIPLRVVTGTNKTLTVRLISDRWIGAVFEAPIYLADTVFPKTVQLPTPVLQLPFLPLSVFRDPRLQSTLSDYSILALNGMQTQAFYSIIQTAQNVLFAGPTANGKSTLVLSAVCKSLVSTPKWSILILTPRKRDARDVVSILGRWGVDATPASTRDFDAHRPGRAYITTPSKILEWACNNYQTISNSPFVRNLNTIVFESLESLDAEYELAIAILRHATQTIPVRFIGITAPLTDTSDIANWLAVPTRGNYSFRPQDREQDLVTSSQTFSIPHSGALFRAMAKPVYTALRSMAPVETAIVFVPAQGLCRAVVGDLVTSCGVDFNPLGFLGNGVTPDAMEPYTQRLDNKDFSDGVAHGIGVYHDRLTPRDQRLMLELYAEGTVRVLVAPRETCWSIPVRAARVIVMGTQYIEFDPEGDKELRDYTLGEVIRMQSRAVRSGAAGSFILMCQSEDRDTYMRFLESGLPLESELIENDCVVLKRWAQVMKGANLLKSPQDLLDILGHTYLRRRLAANPGYYEDGPDATNTLEKLVDLVWET</sequence>
<evidence type="ECO:0000259" key="7">
    <source>
        <dbReference type="PROSITE" id="PS51194"/>
    </source>
</evidence>
<gene>
    <name evidence="8" type="ORF">RHS03_03089</name>
</gene>
<feature type="region of interest" description="Disordered" evidence="5">
    <location>
        <begin position="876"/>
        <end position="913"/>
    </location>
</feature>
<feature type="non-terminal residue" evidence="8">
    <location>
        <position position="1706"/>
    </location>
</feature>
<dbReference type="InterPro" id="IPR050474">
    <property type="entry name" value="Hel308_SKI2-like"/>
</dbReference>
<dbReference type="Pfam" id="PF23445">
    <property type="entry name" value="WHD_SNRNP200"/>
    <property type="match status" value="1"/>
</dbReference>
<evidence type="ECO:0000256" key="4">
    <source>
        <dbReference type="ARBA" id="ARBA00022840"/>
    </source>
</evidence>
<dbReference type="SMART" id="SM00490">
    <property type="entry name" value="HELICc"/>
    <property type="match status" value="1"/>
</dbReference>
<dbReference type="SUPFAM" id="SSF46785">
    <property type="entry name" value="Winged helix' DNA-binding domain"/>
    <property type="match status" value="1"/>
</dbReference>
<dbReference type="InterPro" id="IPR014001">
    <property type="entry name" value="Helicase_ATP-bd"/>
</dbReference>
<keyword evidence="3" id="KW-0347">Helicase</keyword>
<dbReference type="Pfam" id="PF00270">
    <property type="entry name" value="DEAD"/>
    <property type="match status" value="1"/>
</dbReference>
<organism evidence="8 9">
    <name type="scientific">Rhizoctonia solani</name>
    <dbReference type="NCBI Taxonomy" id="456999"/>
    <lineage>
        <taxon>Eukaryota</taxon>
        <taxon>Fungi</taxon>
        <taxon>Dikarya</taxon>
        <taxon>Basidiomycota</taxon>
        <taxon>Agaricomycotina</taxon>
        <taxon>Agaricomycetes</taxon>
        <taxon>Cantharellales</taxon>
        <taxon>Ceratobasidiaceae</taxon>
        <taxon>Rhizoctonia</taxon>
    </lineage>
</organism>
<evidence type="ECO:0000313" key="9">
    <source>
        <dbReference type="Proteomes" id="UP000602905"/>
    </source>
</evidence>
<dbReference type="Gene3D" id="1.10.10.10">
    <property type="entry name" value="Winged helix-like DNA-binding domain superfamily/Winged helix DNA-binding domain"/>
    <property type="match status" value="1"/>
</dbReference>
<dbReference type="SMART" id="SM00487">
    <property type="entry name" value="DEXDc"/>
    <property type="match status" value="1"/>
</dbReference>
<dbReference type="OrthoDB" id="5575at2759"/>
<dbReference type="FunFam" id="3.40.50.300:FF:000062">
    <property type="entry name" value="U5 small nuclear ribonucleoprotein helicase"/>
    <property type="match status" value="1"/>
</dbReference>
<dbReference type="InterPro" id="IPR035892">
    <property type="entry name" value="C2_domain_sf"/>
</dbReference>
<dbReference type="SUPFAM" id="SSF52540">
    <property type="entry name" value="P-loop containing nucleoside triphosphate hydrolases"/>
    <property type="match status" value="4"/>
</dbReference>
<dbReference type="InterPro" id="IPR027417">
    <property type="entry name" value="P-loop_NTPase"/>
</dbReference>
<evidence type="ECO:0000256" key="5">
    <source>
        <dbReference type="SAM" id="MobiDB-lite"/>
    </source>
</evidence>
<evidence type="ECO:0000256" key="3">
    <source>
        <dbReference type="ARBA" id="ARBA00022806"/>
    </source>
</evidence>
<dbReference type="InterPro" id="IPR001650">
    <property type="entry name" value="Helicase_C-like"/>
</dbReference>
<dbReference type="Gene3D" id="1.10.3380.10">
    <property type="entry name" value="Sec63 N-terminal domain-like domain"/>
    <property type="match status" value="1"/>
</dbReference>
<dbReference type="EMBL" id="JACYCD010000048">
    <property type="protein sequence ID" value="KAF8709287.1"/>
    <property type="molecule type" value="Genomic_DNA"/>
</dbReference>
<dbReference type="Pfam" id="PF00271">
    <property type="entry name" value="Helicase_C"/>
    <property type="match status" value="1"/>
</dbReference>
<feature type="compositionally biased region" description="Basic and acidic residues" evidence="5">
    <location>
        <begin position="1116"/>
        <end position="1129"/>
    </location>
</feature>
<dbReference type="SMART" id="SM00973">
    <property type="entry name" value="Sec63"/>
    <property type="match status" value="1"/>
</dbReference>
<dbReference type="CDD" id="cd18795">
    <property type="entry name" value="SF2_C_Ski2"/>
    <property type="match status" value="1"/>
</dbReference>
<dbReference type="InterPro" id="IPR036390">
    <property type="entry name" value="WH_DNA-bd_sf"/>
</dbReference>
<reference evidence="8" key="1">
    <citation type="submission" date="2020-09" db="EMBL/GenBank/DDBJ databases">
        <title>Comparative genome analyses of four rice-infecting Rhizoctonia solani isolates reveal extensive enrichment of homogalacturonan modification genes.</title>
        <authorList>
            <person name="Lee D.-Y."/>
            <person name="Jeon J."/>
            <person name="Kim K.-T."/>
            <person name="Cheong K."/>
            <person name="Song H."/>
            <person name="Choi G."/>
            <person name="Ko J."/>
            <person name="Opiyo S.O."/>
            <person name="Zuo S."/>
            <person name="Madhav S."/>
            <person name="Lee Y.-H."/>
            <person name="Wang G.-L."/>
        </authorList>
    </citation>
    <scope>NUCLEOTIDE SEQUENCE</scope>
    <source>
        <strain evidence="8">AG1-IA WGL</strain>
    </source>
</reference>
<dbReference type="SUPFAM" id="SSF158702">
    <property type="entry name" value="Sec63 N-terminal domain-like"/>
    <property type="match status" value="1"/>
</dbReference>
<dbReference type="GO" id="GO:0004386">
    <property type="term" value="F:helicase activity"/>
    <property type="evidence" value="ECO:0007669"/>
    <property type="project" value="UniProtKB-KW"/>
</dbReference>
<proteinExistence type="predicted"/>